<organism evidence="2 4">
    <name type="scientific">Candidatus Phosphoribacter hodrii</name>
    <dbReference type="NCBI Taxonomy" id="2953743"/>
    <lineage>
        <taxon>Bacteria</taxon>
        <taxon>Bacillati</taxon>
        <taxon>Actinomycetota</taxon>
        <taxon>Actinomycetes</taxon>
        <taxon>Micrococcales</taxon>
        <taxon>Dermatophilaceae</taxon>
        <taxon>Candidatus Phosphoribacter</taxon>
    </lineage>
</organism>
<name>A0A935ISR2_9MICO</name>
<evidence type="ECO:0000313" key="3">
    <source>
        <dbReference type="EMBL" id="MBL0005056.1"/>
    </source>
</evidence>
<comment type="caution">
    <text evidence="2">The sequence shown here is derived from an EMBL/GenBank/DDBJ whole genome shotgun (WGS) entry which is preliminary data.</text>
</comment>
<evidence type="ECO:0000313" key="2">
    <source>
        <dbReference type="EMBL" id="MBK7271852.1"/>
    </source>
</evidence>
<gene>
    <name evidence="2" type="ORF">IPI13_01325</name>
    <name evidence="3" type="ORF">IPP00_14135</name>
</gene>
<evidence type="ECO:0008006" key="5">
    <source>
        <dbReference type="Google" id="ProtNLM"/>
    </source>
</evidence>
<dbReference type="Proteomes" id="UP000726105">
    <property type="component" value="Unassembled WGS sequence"/>
</dbReference>
<dbReference type="Gene3D" id="2.130.10.10">
    <property type="entry name" value="YVTN repeat-like/Quinoprotein amine dehydrogenase"/>
    <property type="match status" value="1"/>
</dbReference>
<evidence type="ECO:0000313" key="4">
    <source>
        <dbReference type="Proteomes" id="UP000726105"/>
    </source>
</evidence>
<accession>A0A935ISR2</accession>
<dbReference type="InterPro" id="IPR015943">
    <property type="entry name" value="WD40/YVTN_repeat-like_dom_sf"/>
</dbReference>
<sequence>MALLAVDVALVSAAFRNPFRQPATAPVTGAAATVTGTVPGSAGGTSTPAATSSTPAATGFSGSGSMVGVVPIDSARAWRFVQGACPGGGASLAHTDNGGRTWEDVPIPFGAISRVQVTDAAKVVVVGTEGAGCRETALRSTDTGQTWASGGALALWYRSLATPTAVVNSNGRAGTPCGNGKALSVSALSATSAAVLCESGKVVETADGGGNWVEVSRGLSALAVDARVEASKLAALVAYVADGCSGVQVASIAAGATTKLGCVDLGGRSNDGLLTHVALSVEGNAGWLIVDGDTYTSDDGGKTWSTP</sequence>
<proteinExistence type="predicted"/>
<dbReference type="EMBL" id="JADKGK010000024">
    <property type="protein sequence ID" value="MBL0005056.1"/>
    <property type="molecule type" value="Genomic_DNA"/>
</dbReference>
<protein>
    <recommendedName>
        <fullName evidence="5">Photosynthesis system II assembly factor Ycf48/Hcf136-like domain-containing protein</fullName>
    </recommendedName>
</protein>
<dbReference type="EMBL" id="JADJIB010000001">
    <property type="protein sequence ID" value="MBK7271852.1"/>
    <property type="molecule type" value="Genomic_DNA"/>
</dbReference>
<dbReference type="SUPFAM" id="SSF110296">
    <property type="entry name" value="Oligoxyloglucan reducing end-specific cellobiohydrolase"/>
    <property type="match status" value="1"/>
</dbReference>
<dbReference type="AlphaFoldDB" id="A0A935ISR2"/>
<dbReference type="Proteomes" id="UP000886632">
    <property type="component" value="Unassembled WGS sequence"/>
</dbReference>
<evidence type="ECO:0000256" key="1">
    <source>
        <dbReference type="SAM" id="MobiDB-lite"/>
    </source>
</evidence>
<reference evidence="2 4" key="1">
    <citation type="submission" date="2020-10" db="EMBL/GenBank/DDBJ databases">
        <title>Connecting structure to function with the recovery of over 1000 high-quality activated sludge metagenome-assembled genomes encoding full-length rRNA genes using long-read sequencing.</title>
        <authorList>
            <person name="Singleton C.M."/>
            <person name="Petriglieri F."/>
            <person name="Kristensen J.M."/>
            <person name="Kirkegaard R.H."/>
            <person name="Michaelsen T.Y."/>
            <person name="Andersen M.H."/>
            <person name="Karst S.M."/>
            <person name="Dueholm M.S."/>
            <person name="Nielsen P.H."/>
            <person name="Albertsen M."/>
        </authorList>
    </citation>
    <scope>NUCLEOTIDE SEQUENCE [LARGE SCALE GENOMIC DNA]</scope>
    <source>
        <strain evidence="2">Ega_18-Q3-R5-49_MAXAC.001</strain>
        <strain evidence="3">Ribe_18-Q3-R11-54_MAXAC.001</strain>
    </source>
</reference>
<feature type="region of interest" description="Disordered" evidence="1">
    <location>
        <begin position="39"/>
        <end position="58"/>
    </location>
</feature>